<dbReference type="RefSeq" id="WP_126630635.1">
    <property type="nucleotide sequence ID" value="NZ_BIFT01000002.1"/>
</dbReference>
<dbReference type="Proteomes" id="UP000287171">
    <property type="component" value="Unassembled WGS sequence"/>
</dbReference>
<accession>A0A402BH42</accession>
<evidence type="ECO:0000313" key="3">
    <source>
        <dbReference type="Proteomes" id="UP000287171"/>
    </source>
</evidence>
<proteinExistence type="predicted"/>
<keyword evidence="3" id="KW-1185">Reference proteome</keyword>
<dbReference type="PROSITE" id="PS51257">
    <property type="entry name" value="PROKAR_LIPOPROTEIN"/>
    <property type="match status" value="1"/>
</dbReference>
<sequence length="320" mass="35342">MKMIAHLCRILCLLFLLSLLAACNNSPSINTTTITQPTATITTKEPTQQPLSAKQLLEKSQQAMKDIHSVHFTLDAKHQISNNQTTPTASLLQTLLPMPGTSNYNMWSQGQGDETDGTISQITLQEKSDGKLFQAHSGATFSLNQRIQGDSVYILGGLYNHEKWYVIDKKILQQTPSTQVYAVAGIAQVRSLLDLALQKGQISDKGKENISDRLLRHIKVSFTGEGLAALQDLDVENKSSRQEYNNAQTTAGSTDFWIDEDTGYVYQLSNLITTTLSNGIPIQQTLKFKCQNFNQSIRIDIPVNAIPASDLSQIYPPARG</sequence>
<organism evidence="2 3">
    <name type="scientific">Dictyobacter alpinus</name>
    <dbReference type="NCBI Taxonomy" id="2014873"/>
    <lineage>
        <taxon>Bacteria</taxon>
        <taxon>Bacillati</taxon>
        <taxon>Chloroflexota</taxon>
        <taxon>Ktedonobacteria</taxon>
        <taxon>Ktedonobacterales</taxon>
        <taxon>Dictyobacteraceae</taxon>
        <taxon>Dictyobacter</taxon>
    </lineage>
</organism>
<reference evidence="3" key="1">
    <citation type="submission" date="2018-12" db="EMBL/GenBank/DDBJ databases">
        <title>Tengunoibacter tsumagoiensis gen. nov., sp. nov., Dictyobacter kobayashii sp. nov., D. alpinus sp. nov., and D. joshuensis sp. nov. and description of Dictyobacteraceae fam. nov. within the order Ktedonobacterales isolated from Tengu-no-mugimeshi.</title>
        <authorList>
            <person name="Wang C.M."/>
            <person name="Zheng Y."/>
            <person name="Sakai Y."/>
            <person name="Toyoda A."/>
            <person name="Minakuchi Y."/>
            <person name="Abe K."/>
            <person name="Yokota A."/>
            <person name="Yabe S."/>
        </authorList>
    </citation>
    <scope>NUCLEOTIDE SEQUENCE [LARGE SCALE GENOMIC DNA]</scope>
    <source>
        <strain evidence="3">Uno16</strain>
    </source>
</reference>
<keyword evidence="1" id="KW-0732">Signal</keyword>
<feature type="chain" id="PRO_5019116419" description="Lipoprotein" evidence="1">
    <location>
        <begin position="22"/>
        <end position="320"/>
    </location>
</feature>
<gene>
    <name evidence="2" type="ORF">KDA_60460</name>
</gene>
<evidence type="ECO:0000313" key="2">
    <source>
        <dbReference type="EMBL" id="GCE30562.1"/>
    </source>
</evidence>
<feature type="signal peptide" evidence="1">
    <location>
        <begin position="1"/>
        <end position="21"/>
    </location>
</feature>
<name>A0A402BH42_9CHLR</name>
<protein>
    <recommendedName>
        <fullName evidence="4">Lipoprotein</fullName>
    </recommendedName>
</protein>
<dbReference type="Gene3D" id="2.50.20.20">
    <property type="match status" value="1"/>
</dbReference>
<comment type="caution">
    <text evidence="2">The sequence shown here is derived from an EMBL/GenBank/DDBJ whole genome shotgun (WGS) entry which is preliminary data.</text>
</comment>
<dbReference type="EMBL" id="BIFT01000002">
    <property type="protein sequence ID" value="GCE30562.1"/>
    <property type="molecule type" value="Genomic_DNA"/>
</dbReference>
<dbReference type="OrthoDB" id="159258at2"/>
<evidence type="ECO:0008006" key="4">
    <source>
        <dbReference type="Google" id="ProtNLM"/>
    </source>
</evidence>
<dbReference type="AlphaFoldDB" id="A0A402BH42"/>
<evidence type="ECO:0000256" key="1">
    <source>
        <dbReference type="SAM" id="SignalP"/>
    </source>
</evidence>